<comment type="similarity">
    <text evidence="1">Belongs to the LacAB/RpiB family.</text>
</comment>
<dbReference type="GO" id="GO:0019316">
    <property type="term" value="P:D-allose catabolic process"/>
    <property type="evidence" value="ECO:0007669"/>
    <property type="project" value="TreeGrafter"/>
</dbReference>
<gene>
    <name evidence="5" type="ORF">A2527_13710</name>
</gene>
<dbReference type="PANTHER" id="PTHR30345">
    <property type="entry name" value="RIBOSE-5-PHOSPHATE ISOMERASE B"/>
    <property type="match status" value="1"/>
</dbReference>
<comment type="caution">
    <text evidence="5">The sequence shown here is derived from an EMBL/GenBank/DDBJ whole genome shotgun (WGS) entry which is preliminary data.</text>
</comment>
<dbReference type="EMBL" id="MFNE01000052">
    <property type="protein sequence ID" value="OGG93294.1"/>
    <property type="molecule type" value="Genomic_DNA"/>
</dbReference>
<feature type="active site" description="Proton donor" evidence="3">
    <location>
        <position position="100"/>
    </location>
</feature>
<keyword evidence="2 5" id="KW-0413">Isomerase</keyword>
<evidence type="ECO:0000256" key="4">
    <source>
        <dbReference type="PIRSR" id="PIRSR005384-2"/>
    </source>
</evidence>
<dbReference type="Gene3D" id="3.40.1400.10">
    <property type="entry name" value="Sugar-phosphate isomerase, RpiB/LacA/LacB"/>
    <property type="match status" value="1"/>
</dbReference>
<evidence type="ECO:0000313" key="5">
    <source>
        <dbReference type="EMBL" id="OGG93294.1"/>
    </source>
</evidence>
<accession>A0A1F6G5A6</accession>
<feature type="binding site" evidence="4">
    <location>
        <begin position="10"/>
        <end position="11"/>
    </location>
    <ligand>
        <name>D-ribulose 5-phosphate</name>
        <dbReference type="ChEBI" id="CHEBI:58121"/>
    </ligand>
</feature>
<feature type="binding site" evidence="4">
    <location>
        <position position="101"/>
    </location>
    <ligand>
        <name>D-ribulose 5-phosphate</name>
        <dbReference type="ChEBI" id="CHEBI:58121"/>
    </ligand>
</feature>
<evidence type="ECO:0000313" key="6">
    <source>
        <dbReference type="Proteomes" id="UP000178449"/>
    </source>
</evidence>
<evidence type="ECO:0000256" key="3">
    <source>
        <dbReference type="PIRSR" id="PIRSR005384-1"/>
    </source>
</evidence>
<dbReference type="NCBIfam" id="TIGR01120">
    <property type="entry name" value="rpiB"/>
    <property type="match status" value="1"/>
</dbReference>
<dbReference type="InterPro" id="IPR003500">
    <property type="entry name" value="RpiB_LacA_LacB"/>
</dbReference>
<sequence length="144" mass="15737">MLTQIIIGSDHAGFHLKETLKTWLISKGFAVEDAGCPDESSVDYPNIGKAVAKAIAENRFERGLLICGTGIGMSITANRFKGVRAALCYDINTAKLSREHNNSNILVLGARVLPKELAQEMLQAWLDTGFQGGRHQNRLDLIEA</sequence>
<dbReference type="SUPFAM" id="SSF89623">
    <property type="entry name" value="Ribose/Galactose isomerase RpiB/AlsB"/>
    <property type="match status" value="1"/>
</dbReference>
<feature type="binding site" evidence="4">
    <location>
        <position position="134"/>
    </location>
    <ligand>
        <name>D-ribulose 5-phosphate</name>
        <dbReference type="ChEBI" id="CHEBI:58121"/>
    </ligand>
</feature>
<dbReference type="PIRSF" id="PIRSF005384">
    <property type="entry name" value="RpiB_LacA_B"/>
    <property type="match status" value="1"/>
</dbReference>
<dbReference type="NCBIfam" id="TIGR00689">
    <property type="entry name" value="rpiB_lacA_lacB"/>
    <property type="match status" value="1"/>
</dbReference>
<dbReference type="AlphaFoldDB" id="A0A1F6G5A6"/>
<dbReference type="NCBIfam" id="NF004051">
    <property type="entry name" value="PRK05571.1"/>
    <property type="match status" value="1"/>
</dbReference>
<feature type="binding site" evidence="4">
    <location>
        <begin position="68"/>
        <end position="72"/>
    </location>
    <ligand>
        <name>D-ribulose 5-phosphate</name>
        <dbReference type="ChEBI" id="CHEBI:58121"/>
    </ligand>
</feature>
<dbReference type="InterPro" id="IPR036569">
    <property type="entry name" value="RpiB_LacA_LacB_sf"/>
</dbReference>
<dbReference type="Pfam" id="PF02502">
    <property type="entry name" value="LacAB_rpiB"/>
    <property type="match status" value="1"/>
</dbReference>
<evidence type="ECO:0000256" key="1">
    <source>
        <dbReference type="ARBA" id="ARBA00008754"/>
    </source>
</evidence>
<name>A0A1F6G5A6_9PROT</name>
<dbReference type="GO" id="GO:0009052">
    <property type="term" value="P:pentose-phosphate shunt, non-oxidative branch"/>
    <property type="evidence" value="ECO:0007669"/>
    <property type="project" value="TreeGrafter"/>
</dbReference>
<reference evidence="5 6" key="1">
    <citation type="journal article" date="2016" name="Nat. Commun.">
        <title>Thousands of microbial genomes shed light on interconnected biogeochemical processes in an aquifer system.</title>
        <authorList>
            <person name="Anantharaman K."/>
            <person name="Brown C.T."/>
            <person name="Hug L.A."/>
            <person name="Sharon I."/>
            <person name="Castelle C.J."/>
            <person name="Probst A.J."/>
            <person name="Thomas B.C."/>
            <person name="Singh A."/>
            <person name="Wilkins M.J."/>
            <person name="Karaoz U."/>
            <person name="Brodie E.L."/>
            <person name="Williams K.H."/>
            <person name="Hubbard S.S."/>
            <person name="Banfield J.F."/>
        </authorList>
    </citation>
    <scope>NUCLEOTIDE SEQUENCE [LARGE SCALE GENOMIC DNA]</scope>
</reference>
<protein>
    <submittedName>
        <fullName evidence="5">Ribose 5-phosphate isomerase B</fullName>
    </submittedName>
</protein>
<feature type="binding site" evidence="4">
    <location>
        <position position="111"/>
    </location>
    <ligand>
        <name>D-ribulose 5-phosphate</name>
        <dbReference type="ChEBI" id="CHEBI:58121"/>
    </ligand>
</feature>
<organism evidence="5 6">
    <name type="scientific">Candidatus Lambdaproteobacteria bacterium RIFOXYD2_FULL_50_16</name>
    <dbReference type="NCBI Taxonomy" id="1817772"/>
    <lineage>
        <taxon>Bacteria</taxon>
        <taxon>Pseudomonadati</taxon>
        <taxon>Pseudomonadota</taxon>
        <taxon>Candidatus Lambdaproteobacteria</taxon>
    </lineage>
</organism>
<feature type="active site" description="Proton acceptor" evidence="3">
    <location>
        <position position="67"/>
    </location>
</feature>
<dbReference type="PANTHER" id="PTHR30345:SF0">
    <property type="entry name" value="DNA DAMAGE-REPAIR_TOLERATION PROTEIN DRT102"/>
    <property type="match status" value="1"/>
</dbReference>
<evidence type="ECO:0000256" key="2">
    <source>
        <dbReference type="ARBA" id="ARBA00023235"/>
    </source>
</evidence>
<dbReference type="STRING" id="1817772.A2527_13710"/>
<dbReference type="Proteomes" id="UP000178449">
    <property type="component" value="Unassembled WGS sequence"/>
</dbReference>
<dbReference type="GO" id="GO:0004751">
    <property type="term" value="F:ribose-5-phosphate isomerase activity"/>
    <property type="evidence" value="ECO:0007669"/>
    <property type="project" value="TreeGrafter"/>
</dbReference>
<proteinExistence type="inferred from homology"/>
<dbReference type="InterPro" id="IPR004785">
    <property type="entry name" value="RpiB"/>
</dbReference>
<feature type="binding site" evidence="4">
    <location>
        <position position="138"/>
    </location>
    <ligand>
        <name>D-ribulose 5-phosphate</name>
        <dbReference type="ChEBI" id="CHEBI:58121"/>
    </ligand>
</feature>